<dbReference type="GO" id="GO:0008270">
    <property type="term" value="F:zinc ion binding"/>
    <property type="evidence" value="ECO:0007669"/>
    <property type="project" value="UniProtKB-UniRule"/>
</dbReference>
<dbReference type="GO" id="GO:0003700">
    <property type="term" value="F:DNA-binding transcription factor activity"/>
    <property type="evidence" value="ECO:0007669"/>
    <property type="project" value="TreeGrafter"/>
</dbReference>
<dbReference type="Pfam" id="PF00096">
    <property type="entry name" value="zf-C2H2"/>
    <property type="match status" value="3"/>
</dbReference>
<evidence type="ECO:0000256" key="6">
    <source>
        <dbReference type="ARBA" id="ARBA00023242"/>
    </source>
</evidence>
<dbReference type="PROSITE" id="PS50157">
    <property type="entry name" value="ZINC_FINGER_C2H2_2"/>
    <property type="match status" value="4"/>
</dbReference>
<evidence type="ECO:0000259" key="9">
    <source>
        <dbReference type="PROSITE" id="PS50157"/>
    </source>
</evidence>
<dbReference type="PROSITE" id="PS00028">
    <property type="entry name" value="ZINC_FINGER_C2H2_1"/>
    <property type="match status" value="3"/>
</dbReference>
<feature type="binding site" evidence="8">
    <location>
        <position position="46"/>
    </location>
    <ligand>
        <name>Zn(2+)</name>
        <dbReference type="ChEBI" id="CHEBI:29105"/>
    </ligand>
</feature>
<keyword evidence="5 8" id="KW-0862">Zinc</keyword>
<dbReference type="PROSITE" id="PS51915">
    <property type="entry name" value="ZAD"/>
    <property type="match status" value="1"/>
</dbReference>
<dbReference type="SUPFAM" id="SSF57667">
    <property type="entry name" value="beta-beta-alpha zinc fingers"/>
    <property type="match status" value="3"/>
</dbReference>
<evidence type="ECO:0000313" key="11">
    <source>
        <dbReference type="EMBL" id="CAH2096919.1"/>
    </source>
</evidence>
<evidence type="ECO:0000313" key="12">
    <source>
        <dbReference type="Proteomes" id="UP001153954"/>
    </source>
</evidence>
<feature type="domain" description="C2H2-type" evidence="9">
    <location>
        <begin position="323"/>
        <end position="351"/>
    </location>
</feature>
<dbReference type="FunFam" id="3.30.160.60:FF:000624">
    <property type="entry name" value="zinc finger protein 697"/>
    <property type="match status" value="1"/>
</dbReference>
<dbReference type="SMART" id="SM00355">
    <property type="entry name" value="ZnF_C2H2"/>
    <property type="match status" value="6"/>
</dbReference>
<dbReference type="Gene3D" id="3.40.1800.20">
    <property type="match status" value="1"/>
</dbReference>
<dbReference type="SMART" id="SM00868">
    <property type="entry name" value="zf-AD"/>
    <property type="match status" value="1"/>
</dbReference>
<evidence type="ECO:0000256" key="4">
    <source>
        <dbReference type="ARBA" id="ARBA00022771"/>
    </source>
</evidence>
<comment type="subcellular location">
    <subcellularLocation>
        <location evidence="1">Nucleus</location>
    </subcellularLocation>
</comment>
<dbReference type="Pfam" id="PF07776">
    <property type="entry name" value="zf-AD"/>
    <property type="match status" value="1"/>
</dbReference>
<accession>A0AAU9UAV6</accession>
<protein>
    <submittedName>
        <fullName evidence="11">Uncharacterized protein</fullName>
    </submittedName>
</protein>
<feature type="binding site" evidence="8">
    <location>
        <position position="88"/>
    </location>
    <ligand>
        <name>Zn(2+)</name>
        <dbReference type="ChEBI" id="CHEBI:29105"/>
    </ligand>
</feature>
<evidence type="ECO:0000256" key="2">
    <source>
        <dbReference type="ARBA" id="ARBA00022723"/>
    </source>
</evidence>
<evidence type="ECO:0000256" key="7">
    <source>
        <dbReference type="PROSITE-ProRule" id="PRU00042"/>
    </source>
</evidence>
<feature type="binding site" evidence="8">
    <location>
        <position position="43"/>
    </location>
    <ligand>
        <name>Zn(2+)</name>
        <dbReference type="ChEBI" id="CHEBI:29105"/>
    </ligand>
</feature>
<comment type="caution">
    <text evidence="11">The sequence shown here is derived from an EMBL/GenBank/DDBJ whole genome shotgun (WGS) entry which is preliminary data.</text>
</comment>
<feature type="domain" description="C2H2-type" evidence="9">
    <location>
        <begin position="238"/>
        <end position="265"/>
    </location>
</feature>
<dbReference type="InterPro" id="IPR013087">
    <property type="entry name" value="Znf_C2H2_type"/>
</dbReference>
<dbReference type="Gene3D" id="3.30.160.60">
    <property type="entry name" value="Classic Zinc Finger"/>
    <property type="match status" value="4"/>
</dbReference>
<gene>
    <name evidence="11" type="ORF">EEDITHA_LOCUS12202</name>
</gene>
<feature type="domain" description="ZAD" evidence="10">
    <location>
        <begin position="41"/>
        <end position="112"/>
    </location>
</feature>
<feature type="binding site" evidence="8">
    <location>
        <position position="85"/>
    </location>
    <ligand>
        <name>Zn(2+)</name>
        <dbReference type="ChEBI" id="CHEBI:29105"/>
    </ligand>
</feature>
<feature type="domain" description="C2H2-type" evidence="9">
    <location>
        <begin position="294"/>
        <end position="322"/>
    </location>
</feature>
<keyword evidence="3" id="KW-0677">Repeat</keyword>
<sequence>MATSYFKLKILKRKWSTLKNNDTGEERNQDSKTDLKYVKKNKCRICLLDGSISIFDDGLIEIRESLKLFGGIEVSKNDNYPEHLCNNCYSFLQKAMLFRKKAQETNLILKKQFISKIESYTCSNEDKSARSESSSEMFEKYYNNNERSSTESKNNKCEVGNINVLSYNELVVHKNSKIHKNVRIQCPICKHLLTTQLYKKHLARHQSSYHLVCDVCGKMYRKDNLVRHLQLHTYELPYRCKICPYRGRFTESLKMHMCSHTGKKPFSCDKCQLRFLTRSNLNRHLLTHNKHKPFQCTECSRGFYTKRDMTLHFTSDHVGFRNFECKLCGNKYSTRKALMRHELKVHKREKMARGRMPLYLQAEYKE</sequence>
<organism evidence="11 12">
    <name type="scientific">Euphydryas editha</name>
    <name type="common">Edith's checkerspot</name>
    <dbReference type="NCBI Taxonomy" id="104508"/>
    <lineage>
        <taxon>Eukaryota</taxon>
        <taxon>Metazoa</taxon>
        <taxon>Ecdysozoa</taxon>
        <taxon>Arthropoda</taxon>
        <taxon>Hexapoda</taxon>
        <taxon>Insecta</taxon>
        <taxon>Pterygota</taxon>
        <taxon>Neoptera</taxon>
        <taxon>Endopterygota</taxon>
        <taxon>Lepidoptera</taxon>
        <taxon>Glossata</taxon>
        <taxon>Ditrysia</taxon>
        <taxon>Papilionoidea</taxon>
        <taxon>Nymphalidae</taxon>
        <taxon>Nymphalinae</taxon>
        <taxon>Euphydryas</taxon>
    </lineage>
</organism>
<dbReference type="InterPro" id="IPR012934">
    <property type="entry name" value="Znf_AD"/>
</dbReference>
<dbReference type="PANTHER" id="PTHR24390:SF79">
    <property type="entry name" value="ASPARAGINE-RICH ZINC FINGER PROTEIN AZF1"/>
    <property type="match status" value="1"/>
</dbReference>
<evidence type="ECO:0000256" key="3">
    <source>
        <dbReference type="ARBA" id="ARBA00022737"/>
    </source>
</evidence>
<evidence type="ECO:0000256" key="8">
    <source>
        <dbReference type="PROSITE-ProRule" id="PRU01263"/>
    </source>
</evidence>
<dbReference type="SUPFAM" id="SSF57716">
    <property type="entry name" value="Glucocorticoid receptor-like (DNA-binding domain)"/>
    <property type="match status" value="1"/>
</dbReference>
<dbReference type="Proteomes" id="UP001153954">
    <property type="component" value="Unassembled WGS sequence"/>
</dbReference>
<dbReference type="GO" id="GO:0005634">
    <property type="term" value="C:nucleus"/>
    <property type="evidence" value="ECO:0007669"/>
    <property type="project" value="UniProtKB-SubCell"/>
</dbReference>
<evidence type="ECO:0000259" key="10">
    <source>
        <dbReference type="PROSITE" id="PS51915"/>
    </source>
</evidence>
<evidence type="ECO:0000256" key="1">
    <source>
        <dbReference type="ARBA" id="ARBA00004123"/>
    </source>
</evidence>
<evidence type="ECO:0000256" key="5">
    <source>
        <dbReference type="ARBA" id="ARBA00022833"/>
    </source>
</evidence>
<dbReference type="AlphaFoldDB" id="A0AAU9UAV6"/>
<keyword evidence="12" id="KW-1185">Reference proteome</keyword>
<dbReference type="InterPro" id="IPR036236">
    <property type="entry name" value="Znf_C2H2_sf"/>
</dbReference>
<dbReference type="GO" id="GO:0000978">
    <property type="term" value="F:RNA polymerase II cis-regulatory region sequence-specific DNA binding"/>
    <property type="evidence" value="ECO:0007669"/>
    <property type="project" value="TreeGrafter"/>
</dbReference>
<keyword evidence="2 8" id="KW-0479">Metal-binding</keyword>
<feature type="domain" description="C2H2-type" evidence="9">
    <location>
        <begin position="266"/>
        <end position="293"/>
    </location>
</feature>
<keyword evidence="4 7" id="KW-0863">Zinc-finger</keyword>
<dbReference type="PANTHER" id="PTHR24390">
    <property type="entry name" value="ZINC FINGER PROTEIN"/>
    <property type="match status" value="1"/>
</dbReference>
<keyword evidence="6" id="KW-0539">Nucleus</keyword>
<reference evidence="11" key="1">
    <citation type="submission" date="2022-03" db="EMBL/GenBank/DDBJ databases">
        <authorList>
            <person name="Tunstrom K."/>
        </authorList>
    </citation>
    <scope>NUCLEOTIDE SEQUENCE</scope>
</reference>
<dbReference type="GO" id="GO:0006357">
    <property type="term" value="P:regulation of transcription by RNA polymerase II"/>
    <property type="evidence" value="ECO:0007669"/>
    <property type="project" value="TreeGrafter"/>
</dbReference>
<proteinExistence type="predicted"/>
<dbReference type="EMBL" id="CAKOGL010000017">
    <property type="protein sequence ID" value="CAH2096919.1"/>
    <property type="molecule type" value="Genomic_DNA"/>
</dbReference>
<name>A0AAU9UAV6_EUPED</name>